<keyword evidence="2" id="KW-0863">Zinc-finger</keyword>
<dbReference type="Gene3D" id="2.20.25.240">
    <property type="match status" value="1"/>
</dbReference>
<dbReference type="AlphaFoldDB" id="A0A814ED40"/>
<comment type="caution">
    <text evidence="5">The sequence shown here is derived from an EMBL/GenBank/DDBJ whole genome shotgun (WGS) entry which is preliminary data.</text>
</comment>
<evidence type="ECO:0000259" key="4">
    <source>
        <dbReference type="Pfam" id="PF04500"/>
    </source>
</evidence>
<accession>A0A814ED40</accession>
<reference evidence="5" key="1">
    <citation type="submission" date="2021-02" db="EMBL/GenBank/DDBJ databases">
        <authorList>
            <person name="Nowell W R."/>
        </authorList>
    </citation>
    <scope>NUCLEOTIDE SEQUENCE</scope>
    <source>
        <strain evidence="5">Ploen Becks lab</strain>
    </source>
</reference>
<feature type="domain" description="FLYWCH-type" evidence="4">
    <location>
        <begin position="92"/>
        <end position="146"/>
    </location>
</feature>
<dbReference type="EMBL" id="CAJNOC010003073">
    <property type="protein sequence ID" value="CAF0966358.1"/>
    <property type="molecule type" value="Genomic_DNA"/>
</dbReference>
<dbReference type="GO" id="GO:0008270">
    <property type="term" value="F:zinc ion binding"/>
    <property type="evidence" value="ECO:0007669"/>
    <property type="project" value="UniProtKB-KW"/>
</dbReference>
<protein>
    <recommendedName>
        <fullName evidence="4">FLYWCH-type domain-containing protein</fullName>
    </recommendedName>
</protein>
<evidence type="ECO:0000256" key="3">
    <source>
        <dbReference type="ARBA" id="ARBA00022833"/>
    </source>
</evidence>
<dbReference type="OrthoDB" id="6606759at2759"/>
<name>A0A814ED40_9BILA</name>
<gene>
    <name evidence="5" type="ORF">OXX778_LOCUS14687</name>
</gene>
<evidence type="ECO:0000313" key="6">
    <source>
        <dbReference type="Proteomes" id="UP000663879"/>
    </source>
</evidence>
<keyword evidence="1" id="KW-0479">Metal-binding</keyword>
<evidence type="ECO:0000256" key="1">
    <source>
        <dbReference type="ARBA" id="ARBA00022723"/>
    </source>
</evidence>
<keyword evidence="3" id="KW-0862">Zinc</keyword>
<dbReference type="Proteomes" id="UP000663879">
    <property type="component" value="Unassembled WGS sequence"/>
</dbReference>
<organism evidence="5 6">
    <name type="scientific">Brachionus calyciflorus</name>
    <dbReference type="NCBI Taxonomy" id="104777"/>
    <lineage>
        <taxon>Eukaryota</taxon>
        <taxon>Metazoa</taxon>
        <taxon>Spiralia</taxon>
        <taxon>Gnathifera</taxon>
        <taxon>Rotifera</taxon>
        <taxon>Eurotatoria</taxon>
        <taxon>Monogononta</taxon>
        <taxon>Pseudotrocha</taxon>
        <taxon>Ploima</taxon>
        <taxon>Brachionidae</taxon>
        <taxon>Brachionus</taxon>
    </lineage>
</organism>
<keyword evidence="6" id="KW-1185">Reference proteome</keyword>
<dbReference type="Pfam" id="PF04500">
    <property type="entry name" value="FLYWCH"/>
    <property type="match status" value="1"/>
</dbReference>
<proteinExistence type="predicted"/>
<sequence length="321" mass="37567">MEKQFEKLSLNSNSAKFTSTTYDVNPICSYSFHSSGVSKIVDYSSESESNEIEPNYLSYYDISDFDDSSEEICEEVVECEDGVEKEKVIVSKTIKSKPKLIFEDEEFILEKTYKRKLYWKWAYSKPQCRGRIHTDLNYKPVAFPNPNHSIHLPRVENVMCNIVPNEIKEKATISNKVKDYGKEPKTREQIVINDKFKKTESGEDYVLLDSGEDDFDRIIILGTMTHLKRLENEKTWYIDGTFSISPKFYKQLFTINIIKENKNLPLLYALLPDKLQTSYEHVFELEQHLTEFLLQQIKSGMSFQKDKSEVKRDNSLIDLFK</sequence>
<evidence type="ECO:0000256" key="2">
    <source>
        <dbReference type="ARBA" id="ARBA00022771"/>
    </source>
</evidence>
<dbReference type="InterPro" id="IPR007588">
    <property type="entry name" value="Znf_FLYWCH"/>
</dbReference>
<evidence type="ECO:0000313" key="5">
    <source>
        <dbReference type="EMBL" id="CAF0966358.1"/>
    </source>
</evidence>